<keyword evidence="3" id="KW-0233">DNA recombination</keyword>
<dbReference type="Gene3D" id="1.10.150.130">
    <property type="match status" value="1"/>
</dbReference>
<reference evidence="5 6" key="1">
    <citation type="submission" date="2020-12" db="EMBL/GenBank/DDBJ databases">
        <authorList>
            <person name="Lu T."/>
            <person name="Wang Q."/>
            <person name="Han X."/>
        </authorList>
    </citation>
    <scope>NUCLEOTIDE SEQUENCE [LARGE SCALE GENOMIC DNA]</scope>
    <source>
        <strain evidence="5 6">WQ 585</strain>
    </source>
</reference>
<protein>
    <submittedName>
        <fullName evidence="5">Site-specific integrase</fullName>
    </submittedName>
</protein>
<organism evidence="5 6">
    <name type="scientific">Advenella mandrilli</name>
    <dbReference type="NCBI Taxonomy" id="2800330"/>
    <lineage>
        <taxon>Bacteria</taxon>
        <taxon>Pseudomonadati</taxon>
        <taxon>Pseudomonadota</taxon>
        <taxon>Betaproteobacteria</taxon>
        <taxon>Burkholderiales</taxon>
        <taxon>Alcaligenaceae</taxon>
    </lineage>
</organism>
<dbReference type="SUPFAM" id="SSF56349">
    <property type="entry name" value="DNA breaking-rejoining enzymes"/>
    <property type="match status" value="1"/>
</dbReference>
<dbReference type="PANTHER" id="PTHR30349">
    <property type="entry name" value="PHAGE INTEGRASE-RELATED"/>
    <property type="match status" value="1"/>
</dbReference>
<gene>
    <name evidence="5" type="ORF">JHL22_04890</name>
</gene>
<dbReference type="InterPro" id="IPR013762">
    <property type="entry name" value="Integrase-like_cat_sf"/>
</dbReference>
<evidence type="ECO:0000313" key="5">
    <source>
        <dbReference type="EMBL" id="MBK1780546.1"/>
    </source>
</evidence>
<dbReference type="Pfam" id="PF00589">
    <property type="entry name" value="Phage_integrase"/>
    <property type="match status" value="1"/>
</dbReference>
<dbReference type="EMBL" id="JAENGP010000004">
    <property type="protein sequence ID" value="MBK1780546.1"/>
    <property type="molecule type" value="Genomic_DNA"/>
</dbReference>
<evidence type="ECO:0000256" key="3">
    <source>
        <dbReference type="ARBA" id="ARBA00023172"/>
    </source>
</evidence>
<dbReference type="InterPro" id="IPR010998">
    <property type="entry name" value="Integrase_recombinase_N"/>
</dbReference>
<dbReference type="InterPro" id="IPR002104">
    <property type="entry name" value="Integrase_catalytic"/>
</dbReference>
<dbReference type="Gene3D" id="1.10.443.10">
    <property type="entry name" value="Intergrase catalytic core"/>
    <property type="match status" value="1"/>
</dbReference>
<dbReference type="InterPro" id="IPR050090">
    <property type="entry name" value="Tyrosine_recombinase_XerCD"/>
</dbReference>
<feature type="domain" description="Tyr recombinase" evidence="4">
    <location>
        <begin position="154"/>
        <end position="328"/>
    </location>
</feature>
<name>A0ABS1EAK5_9BURK</name>
<dbReference type="CDD" id="cd00796">
    <property type="entry name" value="INT_Rci_Hp1_C"/>
    <property type="match status" value="1"/>
</dbReference>
<proteinExistence type="predicted"/>
<keyword evidence="6" id="KW-1185">Reference proteome</keyword>
<keyword evidence="1" id="KW-0229">DNA integration</keyword>
<keyword evidence="2" id="KW-0238">DNA-binding</keyword>
<comment type="caution">
    <text evidence="5">The sequence shown here is derived from an EMBL/GenBank/DDBJ whole genome shotgun (WGS) entry which is preliminary data.</text>
</comment>
<evidence type="ECO:0000313" key="6">
    <source>
        <dbReference type="Proteomes" id="UP000635316"/>
    </source>
</evidence>
<evidence type="ECO:0000256" key="1">
    <source>
        <dbReference type="ARBA" id="ARBA00022908"/>
    </source>
</evidence>
<dbReference type="InterPro" id="IPR011010">
    <property type="entry name" value="DNA_brk_join_enz"/>
</dbReference>
<evidence type="ECO:0000256" key="2">
    <source>
        <dbReference type="ARBA" id="ARBA00023125"/>
    </source>
</evidence>
<evidence type="ECO:0000259" key="4">
    <source>
        <dbReference type="PROSITE" id="PS51898"/>
    </source>
</evidence>
<dbReference type="Proteomes" id="UP000635316">
    <property type="component" value="Unassembled WGS sequence"/>
</dbReference>
<dbReference type="PANTHER" id="PTHR30349:SF94">
    <property type="entry name" value="INTEGRASE_RECOMBINASE HI_1414-RELATED"/>
    <property type="match status" value="1"/>
</dbReference>
<accession>A0ABS1EAK5</accession>
<sequence length="328" mass="37141">MASIQKVKNGYRVQVSIKGSRSSASFPTKRECVEWAAKQELEIKAPAEHKTFKDMMEKYLDEVTPTKKGARWEEIRIKKILAEEENYLSDMTVGKIGRSDISDWRNRKIASGLSGSSIVREWAIISNAFNTAVREWEWLDVNPMATVKKPQGNPPRDRLINDDEIKMLDHVTGYSEESSLLTVTQRVGAALHFSLETAMRAQEICLLQWDDIYGRVAKVNTSKTRAGVRQVPLSSTALAIIERLRAVNGDKETVFEVTTSQLDALFRKAKKNAELDGFTFHDSRATAITRLAKKLDILDLAKMIGHKNLSMLMVYYRETAEEIADKLD</sequence>
<dbReference type="PROSITE" id="PS51898">
    <property type="entry name" value="TYR_RECOMBINASE"/>
    <property type="match status" value="1"/>
</dbReference>
<dbReference type="RefSeq" id="WP_200234532.1">
    <property type="nucleotide sequence ID" value="NZ_JAENGP010000004.1"/>
</dbReference>